<evidence type="ECO:0000313" key="3">
    <source>
        <dbReference type="EMBL" id="KAF6168405.1"/>
    </source>
</evidence>
<dbReference type="OrthoDB" id="10071381at2759"/>
<gene>
    <name evidence="3" type="ORF">GIB67_004957</name>
</gene>
<evidence type="ECO:0000259" key="2">
    <source>
        <dbReference type="Pfam" id="PF04824"/>
    </source>
</evidence>
<sequence>MNPAEEFHTGVGSQSKPVSIEKQVSKEKHMANPDNFKFPVTEATMMVMPGNSGTFGGNERSIPSSGFGNGFLPVELEVQQALGRSGLASVAEDIPWDLPEPSFKLRRLSESSPTHDLVLATHDLGKVQQRVAYEDILISRGPKM</sequence>
<keyword evidence="4" id="KW-1185">Reference proteome</keyword>
<protein>
    <recommendedName>
        <fullName evidence="2">Rad21/Rec8-like protein C-terminal eukaryotic domain-containing protein</fullName>
    </recommendedName>
</protein>
<organism evidence="3 4">
    <name type="scientific">Kingdonia uniflora</name>
    <dbReference type="NCBI Taxonomy" id="39325"/>
    <lineage>
        <taxon>Eukaryota</taxon>
        <taxon>Viridiplantae</taxon>
        <taxon>Streptophyta</taxon>
        <taxon>Embryophyta</taxon>
        <taxon>Tracheophyta</taxon>
        <taxon>Spermatophyta</taxon>
        <taxon>Magnoliopsida</taxon>
        <taxon>Ranunculales</taxon>
        <taxon>Circaeasteraceae</taxon>
        <taxon>Kingdonia</taxon>
    </lineage>
</organism>
<evidence type="ECO:0000313" key="4">
    <source>
        <dbReference type="Proteomes" id="UP000541444"/>
    </source>
</evidence>
<dbReference type="EMBL" id="JACGCM010000696">
    <property type="protein sequence ID" value="KAF6168405.1"/>
    <property type="molecule type" value="Genomic_DNA"/>
</dbReference>
<accession>A0A7J7NMJ5</accession>
<proteinExistence type="predicted"/>
<evidence type="ECO:0000256" key="1">
    <source>
        <dbReference type="SAM" id="MobiDB-lite"/>
    </source>
</evidence>
<dbReference type="InterPro" id="IPR006909">
    <property type="entry name" value="Rad21/Rec8_C_eu"/>
</dbReference>
<feature type="domain" description="Rad21/Rec8-like protein C-terminal eukaryotic" evidence="2">
    <location>
        <begin position="117"/>
        <end position="144"/>
    </location>
</feature>
<reference evidence="3 4" key="1">
    <citation type="journal article" date="2020" name="IScience">
        <title>Genome Sequencing of the Endangered Kingdonia uniflora (Circaeasteraceae, Ranunculales) Reveals Potential Mechanisms of Evolutionary Specialization.</title>
        <authorList>
            <person name="Sun Y."/>
            <person name="Deng T."/>
            <person name="Zhang A."/>
            <person name="Moore M.J."/>
            <person name="Landis J.B."/>
            <person name="Lin N."/>
            <person name="Zhang H."/>
            <person name="Zhang X."/>
            <person name="Huang J."/>
            <person name="Zhang X."/>
            <person name="Sun H."/>
            <person name="Wang H."/>
        </authorList>
    </citation>
    <scope>NUCLEOTIDE SEQUENCE [LARGE SCALE GENOMIC DNA]</scope>
    <source>
        <strain evidence="3">TB1705</strain>
        <tissue evidence="3">Leaf</tissue>
    </source>
</reference>
<dbReference type="AlphaFoldDB" id="A0A7J7NMJ5"/>
<comment type="caution">
    <text evidence="3">The sequence shown here is derived from an EMBL/GenBank/DDBJ whole genome shotgun (WGS) entry which is preliminary data.</text>
</comment>
<dbReference type="Proteomes" id="UP000541444">
    <property type="component" value="Unassembled WGS sequence"/>
</dbReference>
<name>A0A7J7NMJ5_9MAGN</name>
<dbReference type="Pfam" id="PF04824">
    <property type="entry name" value="Rad21_Rec8"/>
    <property type="match status" value="1"/>
</dbReference>
<feature type="region of interest" description="Disordered" evidence="1">
    <location>
        <begin position="1"/>
        <end position="35"/>
    </location>
</feature>